<dbReference type="EMBL" id="JAHLQT010010484">
    <property type="protein sequence ID" value="KAG7172688.1"/>
    <property type="molecule type" value="Genomic_DNA"/>
</dbReference>
<name>A0A8J5N436_HOMAM</name>
<sequence length="210" mass="23452">MLPGVRREEQCHMLPGVRREEQCHMLPGVRREEQCHMLPRVRKEEQCHMLPATSDVAADVADRTSETQSSVQNIGSGFQEVADHYHLKLNNGKIEDVVVKRLRTGQPLKAEARVLQELAGGAPLYGVTNKPPALVMEFCPGLTITKAVTELNIEDLKHVHYAAFIAIRDFHAAGFYNRSLHGDNVLINTTLPFKCHIIDVADAKKSSIKI</sequence>
<accession>A0A8J5N436</accession>
<dbReference type="Proteomes" id="UP000747542">
    <property type="component" value="Unassembled WGS sequence"/>
</dbReference>
<dbReference type="InterPro" id="IPR011009">
    <property type="entry name" value="Kinase-like_dom_sf"/>
</dbReference>
<protein>
    <recommendedName>
        <fullName evidence="3">Protein kinase domain-containing protein</fullName>
    </recommendedName>
</protein>
<comment type="caution">
    <text evidence="1">The sequence shown here is derived from an EMBL/GenBank/DDBJ whole genome shotgun (WGS) entry which is preliminary data.</text>
</comment>
<reference evidence="1" key="1">
    <citation type="journal article" date="2021" name="Sci. Adv.">
        <title>The American lobster genome reveals insights on longevity, neural, and immune adaptations.</title>
        <authorList>
            <person name="Polinski J.M."/>
            <person name="Zimin A.V."/>
            <person name="Clark K.F."/>
            <person name="Kohn A.B."/>
            <person name="Sadowski N."/>
            <person name="Timp W."/>
            <person name="Ptitsyn A."/>
            <person name="Khanna P."/>
            <person name="Romanova D.Y."/>
            <person name="Williams P."/>
            <person name="Greenwood S.J."/>
            <person name="Moroz L.L."/>
            <person name="Walt D.R."/>
            <person name="Bodnar A.G."/>
        </authorList>
    </citation>
    <scope>NUCLEOTIDE SEQUENCE</scope>
    <source>
        <strain evidence="1">GMGI-L3</strain>
    </source>
</reference>
<gene>
    <name evidence="1" type="ORF">Hamer_G006910</name>
</gene>
<dbReference type="SUPFAM" id="SSF56112">
    <property type="entry name" value="Protein kinase-like (PK-like)"/>
    <property type="match status" value="1"/>
</dbReference>
<organism evidence="1 2">
    <name type="scientific">Homarus americanus</name>
    <name type="common">American lobster</name>
    <dbReference type="NCBI Taxonomy" id="6706"/>
    <lineage>
        <taxon>Eukaryota</taxon>
        <taxon>Metazoa</taxon>
        <taxon>Ecdysozoa</taxon>
        <taxon>Arthropoda</taxon>
        <taxon>Crustacea</taxon>
        <taxon>Multicrustacea</taxon>
        <taxon>Malacostraca</taxon>
        <taxon>Eumalacostraca</taxon>
        <taxon>Eucarida</taxon>
        <taxon>Decapoda</taxon>
        <taxon>Pleocyemata</taxon>
        <taxon>Astacidea</taxon>
        <taxon>Nephropoidea</taxon>
        <taxon>Nephropidae</taxon>
        <taxon>Homarus</taxon>
    </lineage>
</organism>
<dbReference type="Gene3D" id="1.10.510.10">
    <property type="entry name" value="Transferase(Phosphotransferase) domain 1"/>
    <property type="match status" value="1"/>
</dbReference>
<dbReference type="AlphaFoldDB" id="A0A8J5N436"/>
<keyword evidence="2" id="KW-1185">Reference proteome</keyword>
<evidence type="ECO:0000313" key="2">
    <source>
        <dbReference type="Proteomes" id="UP000747542"/>
    </source>
</evidence>
<evidence type="ECO:0000313" key="1">
    <source>
        <dbReference type="EMBL" id="KAG7172688.1"/>
    </source>
</evidence>
<proteinExistence type="predicted"/>
<evidence type="ECO:0008006" key="3">
    <source>
        <dbReference type="Google" id="ProtNLM"/>
    </source>
</evidence>